<protein>
    <recommendedName>
        <fullName evidence="1">Thioredoxin-like fold domain-containing protein</fullName>
    </recommendedName>
</protein>
<name>A0A1L3GMI3_9BACT</name>
<keyword evidence="3" id="KW-1185">Reference proteome</keyword>
<dbReference type="OrthoDB" id="9784686at2"/>
<dbReference type="InterPro" id="IPR036249">
    <property type="entry name" value="Thioredoxin-like_sf"/>
</dbReference>
<accession>A0A1L3GMI3</accession>
<evidence type="ECO:0000313" key="2">
    <source>
        <dbReference type="EMBL" id="APG27156.1"/>
    </source>
</evidence>
<dbReference type="InterPro" id="IPR012336">
    <property type="entry name" value="Thioredoxin-like_fold"/>
</dbReference>
<organism evidence="2 3">
    <name type="scientific">Syntrophotalea acetylenivorans</name>
    <dbReference type="NCBI Taxonomy" id="1842532"/>
    <lineage>
        <taxon>Bacteria</taxon>
        <taxon>Pseudomonadati</taxon>
        <taxon>Thermodesulfobacteriota</taxon>
        <taxon>Desulfuromonadia</taxon>
        <taxon>Desulfuromonadales</taxon>
        <taxon>Syntrophotaleaceae</taxon>
        <taxon>Syntrophotalea</taxon>
    </lineage>
</organism>
<evidence type="ECO:0000313" key="3">
    <source>
        <dbReference type="Proteomes" id="UP000182517"/>
    </source>
</evidence>
<reference evidence="2 3" key="1">
    <citation type="journal article" date="2017" name="Genome Announc.">
        <title>Complete Genome Sequences of Two Acetylene-Fermenting Pelobacter acetylenicus Strains.</title>
        <authorList>
            <person name="Sutton J.M."/>
            <person name="Baesman S.M."/>
            <person name="Fierst J.L."/>
            <person name="Poret-Peterson A.T."/>
            <person name="Oremland R.S."/>
            <person name="Dunlap D.S."/>
            <person name="Akob D.M."/>
        </authorList>
    </citation>
    <scope>NUCLEOTIDE SEQUENCE [LARGE SCALE GENOMIC DNA]</scope>
    <source>
        <strain evidence="2 3">SFB93</strain>
    </source>
</reference>
<dbReference type="SUPFAM" id="SSF52833">
    <property type="entry name" value="Thioredoxin-like"/>
    <property type="match status" value="1"/>
</dbReference>
<feature type="domain" description="Thioredoxin-like fold" evidence="1">
    <location>
        <begin position="2"/>
        <end position="55"/>
    </location>
</feature>
<dbReference type="STRING" id="1842532.A7E78_04480"/>
<evidence type="ECO:0000259" key="1">
    <source>
        <dbReference type="Pfam" id="PF13462"/>
    </source>
</evidence>
<dbReference type="CDD" id="cd02972">
    <property type="entry name" value="DsbA_family"/>
    <property type="match status" value="1"/>
</dbReference>
<dbReference type="EMBL" id="CP015519">
    <property type="protein sequence ID" value="APG27156.1"/>
    <property type="molecule type" value="Genomic_DNA"/>
</dbReference>
<proteinExistence type="predicted"/>
<dbReference type="Pfam" id="PF13462">
    <property type="entry name" value="Thioredoxin_4"/>
    <property type="match status" value="1"/>
</dbReference>
<dbReference type="AlphaFoldDB" id="A0A1L3GMI3"/>
<dbReference type="Proteomes" id="UP000182517">
    <property type="component" value="Chromosome"/>
</dbReference>
<dbReference type="KEGG" id="pef:A7E78_04480"/>
<gene>
    <name evidence="2" type="ORF">A7E78_04480</name>
</gene>
<sequence>MARFDQDLNDPVLQQVINADLQEGQKVGVRGTPTIFINGRLLQQRNITGFAQMIEAELAEQVAAKR</sequence>
<dbReference type="Gene3D" id="3.40.30.10">
    <property type="entry name" value="Glutaredoxin"/>
    <property type="match status" value="1"/>
</dbReference>